<dbReference type="InterPro" id="IPR036280">
    <property type="entry name" value="Multihaem_cyt_sf"/>
</dbReference>
<dbReference type="AlphaFoldDB" id="A0A3B0ZTN8"/>
<dbReference type="EMBL" id="UOFP01000269">
    <property type="protein sequence ID" value="VAW89399.1"/>
    <property type="molecule type" value="Genomic_DNA"/>
</dbReference>
<dbReference type="NCBIfam" id="TIGR01905">
    <property type="entry name" value="paired_CXXCH_1"/>
    <property type="match status" value="1"/>
</dbReference>
<organism evidence="2">
    <name type="scientific">hydrothermal vent metagenome</name>
    <dbReference type="NCBI Taxonomy" id="652676"/>
    <lineage>
        <taxon>unclassified sequences</taxon>
        <taxon>metagenomes</taxon>
        <taxon>ecological metagenomes</taxon>
    </lineage>
</organism>
<evidence type="ECO:0000259" key="1">
    <source>
        <dbReference type="Pfam" id="PF09699"/>
    </source>
</evidence>
<name>A0A3B0ZTN8_9ZZZZ</name>
<proteinExistence type="predicted"/>
<gene>
    <name evidence="2" type="ORF">MNBD_GAMMA18-680</name>
</gene>
<dbReference type="SUPFAM" id="SSF48695">
    <property type="entry name" value="Multiheme cytochromes"/>
    <property type="match status" value="1"/>
</dbReference>
<sequence length="271" mass="29372">MNVKQAKKLDKPLSRKHTFFLAAALALIIGISQAIAAVGIVADPVIGLNDPIMGSKHDFTGLNERAGVNAMEGVAFTDYGNPCVYCHLPPEEADTNSELLGGIEGWNRFAPAEEQYTPYTSASLDAQLRTPASISLLCLSCHDGTMALDMVIFKPGGFKSEDDAALHMRMNSANALTSCGKCHDGFTAHDISPKVLGTDLSDEHPISIQYGGFNWRDRDFKLPQQASGFSNGVRLYDGNVECASCHDVHNSTNELLLTVRREILCNTCHTK</sequence>
<reference evidence="2" key="1">
    <citation type="submission" date="2018-06" db="EMBL/GenBank/DDBJ databases">
        <authorList>
            <person name="Zhirakovskaya E."/>
        </authorList>
    </citation>
    <scope>NUCLEOTIDE SEQUENCE</scope>
</reference>
<feature type="domain" description="Doubled CXXCH motif" evidence="1">
    <location>
        <begin position="241"/>
        <end position="271"/>
    </location>
</feature>
<evidence type="ECO:0000313" key="2">
    <source>
        <dbReference type="EMBL" id="VAW89399.1"/>
    </source>
</evidence>
<dbReference type="InterPro" id="IPR010177">
    <property type="entry name" value="Paired_CXXCH_1"/>
</dbReference>
<accession>A0A3B0ZTN8</accession>
<dbReference type="Pfam" id="PF09699">
    <property type="entry name" value="Paired_CXXCH_1"/>
    <property type="match status" value="1"/>
</dbReference>
<protein>
    <submittedName>
        <fullName evidence="2">Cytochrome c family protein</fullName>
    </submittedName>
</protein>